<dbReference type="PROSITE" id="PS51819">
    <property type="entry name" value="VOC"/>
    <property type="match status" value="1"/>
</dbReference>
<dbReference type="InterPro" id="IPR004360">
    <property type="entry name" value="Glyas_Fos-R_dOase_dom"/>
</dbReference>
<dbReference type="PANTHER" id="PTHR36113:SF1">
    <property type="entry name" value="GLYOXALASE_BLEOMYCIN RESISTANCE PROTEIN_DIOXYGENASE"/>
    <property type="match status" value="1"/>
</dbReference>
<dbReference type="InterPro" id="IPR051332">
    <property type="entry name" value="Fosfomycin_Res_Enzymes"/>
</dbReference>
<gene>
    <name evidence="2" type="ORF">H8F23_16845</name>
</gene>
<accession>A0ABS0BKP4</accession>
<dbReference type="Gene3D" id="3.10.180.10">
    <property type="entry name" value="2,3-Dihydroxybiphenyl 1,2-Dioxygenase, domain 1"/>
    <property type="match status" value="1"/>
</dbReference>
<keyword evidence="3" id="KW-1185">Reference proteome</keyword>
<dbReference type="InterPro" id="IPR037523">
    <property type="entry name" value="VOC_core"/>
</dbReference>
<name>A0ABS0BKP4_9PSED</name>
<dbReference type="CDD" id="cd06587">
    <property type="entry name" value="VOC"/>
    <property type="match status" value="1"/>
</dbReference>
<proteinExistence type="predicted"/>
<dbReference type="Proteomes" id="UP000722111">
    <property type="component" value="Unassembled WGS sequence"/>
</dbReference>
<sequence>MSAALDKIKIVAVDHIQLDVADIEESRDFYARVFGFEVKEVGIRAFTRWMTIGANETLYLCMHEYAEGRGVKNDGLEITHFGILVEDFDRVLTQLRDHGVQLLPDYEVQYHSSRSVYFIDPNGYKVEISEKYGGGIESARHTSC</sequence>
<comment type="caution">
    <text evidence="2">The sequence shown here is derived from an EMBL/GenBank/DDBJ whole genome shotgun (WGS) entry which is preliminary data.</text>
</comment>
<feature type="domain" description="VOC" evidence="1">
    <location>
        <begin position="12"/>
        <end position="131"/>
    </location>
</feature>
<dbReference type="EMBL" id="JACOPX010000010">
    <property type="protein sequence ID" value="MBF6034919.1"/>
    <property type="molecule type" value="Genomic_DNA"/>
</dbReference>
<dbReference type="SUPFAM" id="SSF54593">
    <property type="entry name" value="Glyoxalase/Bleomycin resistance protein/Dihydroxybiphenyl dioxygenase"/>
    <property type="match status" value="1"/>
</dbReference>
<dbReference type="RefSeq" id="WP_194935129.1">
    <property type="nucleotide sequence ID" value="NZ_JACOPX010000010.1"/>
</dbReference>
<protein>
    <submittedName>
        <fullName evidence="2">VOC family protein</fullName>
    </submittedName>
</protein>
<evidence type="ECO:0000259" key="1">
    <source>
        <dbReference type="PROSITE" id="PS51819"/>
    </source>
</evidence>
<reference evidence="2 3" key="1">
    <citation type="submission" date="2020-08" db="EMBL/GenBank/DDBJ databases">
        <title>Description of novel Pseudomonas species.</title>
        <authorList>
            <person name="Duman M."/>
            <person name="Mulet M."/>
            <person name="Altun S."/>
            <person name="Saticioglu I.B."/>
            <person name="Lalucat J."/>
            <person name="Garcia-Valdes E."/>
        </authorList>
    </citation>
    <scope>NUCLEOTIDE SEQUENCE [LARGE SCALE GENOMIC DNA]</scope>
    <source>
        <strain evidence="2 3">P155</strain>
    </source>
</reference>
<organism evidence="2 3">
    <name type="scientific">Pseudomonas neuropathica</name>
    <dbReference type="NCBI Taxonomy" id="2730425"/>
    <lineage>
        <taxon>Bacteria</taxon>
        <taxon>Pseudomonadati</taxon>
        <taxon>Pseudomonadota</taxon>
        <taxon>Gammaproteobacteria</taxon>
        <taxon>Pseudomonadales</taxon>
        <taxon>Pseudomonadaceae</taxon>
        <taxon>Pseudomonas</taxon>
    </lineage>
</organism>
<dbReference type="InterPro" id="IPR029068">
    <property type="entry name" value="Glyas_Bleomycin-R_OHBP_Dase"/>
</dbReference>
<evidence type="ECO:0000313" key="3">
    <source>
        <dbReference type="Proteomes" id="UP000722111"/>
    </source>
</evidence>
<evidence type="ECO:0000313" key="2">
    <source>
        <dbReference type="EMBL" id="MBF6034919.1"/>
    </source>
</evidence>
<dbReference type="Pfam" id="PF00903">
    <property type="entry name" value="Glyoxalase"/>
    <property type="match status" value="1"/>
</dbReference>
<dbReference type="PANTHER" id="PTHR36113">
    <property type="entry name" value="LYASE, PUTATIVE-RELATED-RELATED"/>
    <property type="match status" value="1"/>
</dbReference>